<comment type="caution">
    <text evidence="5">The sequence shown here is derived from an EMBL/GenBank/DDBJ whole genome shotgun (WGS) entry which is preliminary data.</text>
</comment>
<dbReference type="RefSeq" id="WP_221573135.1">
    <property type="nucleotide sequence ID" value="NZ_JAIGNK010000002.1"/>
</dbReference>
<keyword evidence="6" id="KW-1185">Reference proteome</keyword>
<feature type="domain" description="Glycosyltransferase 2-like" evidence="4">
    <location>
        <begin position="30"/>
        <end position="159"/>
    </location>
</feature>
<dbReference type="EC" id="2.4.-.-" evidence="5"/>
<comment type="similarity">
    <text evidence="1">Belongs to the glycosyltransferase 2 family.</text>
</comment>
<dbReference type="EMBL" id="JAIGNK010000002">
    <property type="protein sequence ID" value="MBX7457695.1"/>
    <property type="molecule type" value="Genomic_DNA"/>
</dbReference>
<dbReference type="Gene3D" id="3.90.550.10">
    <property type="entry name" value="Spore Coat Polysaccharide Biosynthesis Protein SpsA, Chain A"/>
    <property type="match status" value="1"/>
</dbReference>
<dbReference type="Pfam" id="PF00535">
    <property type="entry name" value="Glycos_transf_2"/>
    <property type="match status" value="1"/>
</dbReference>
<keyword evidence="3 5" id="KW-0808">Transferase</keyword>
<proteinExistence type="inferred from homology"/>
<gene>
    <name evidence="5" type="ORF">K3152_05510</name>
</gene>
<sequence>MAMDTGAHQGDESRGLPQVTITLTRYAESDELISRAIRHALAQEGVEGEVLFIEQDVEKPLDATRFEAGNLAFRMIARKLGGLSDARNLALDEARYPLVLYLDADAMAEPDWASRLAEVLRSDPKVAVAGSRIVPGWPGKPPVWARARVVSDQYSMLDLGSETKPWHRVVGAAFGLDMAKLGPDMRFDPTLGRREGKLFSGEESEFCARVVERGFEIRYVGSAVVTHEVSRERTRLLWVMRRLYYAGLGRSQVGGAPAPSRRPGLADWLTLPLILPPYALGWARGKLAGSRKV</sequence>
<evidence type="ECO:0000256" key="1">
    <source>
        <dbReference type="ARBA" id="ARBA00006739"/>
    </source>
</evidence>
<accession>A0ABS7IZD9</accession>
<dbReference type="SUPFAM" id="SSF53448">
    <property type="entry name" value="Nucleotide-diphospho-sugar transferases"/>
    <property type="match status" value="1"/>
</dbReference>
<evidence type="ECO:0000256" key="2">
    <source>
        <dbReference type="ARBA" id="ARBA00022676"/>
    </source>
</evidence>
<evidence type="ECO:0000313" key="5">
    <source>
        <dbReference type="EMBL" id="MBX7457695.1"/>
    </source>
</evidence>
<keyword evidence="2 5" id="KW-0328">Glycosyltransferase</keyword>
<dbReference type="PANTHER" id="PTHR43179:SF12">
    <property type="entry name" value="GALACTOFURANOSYLTRANSFERASE GLFT2"/>
    <property type="match status" value="1"/>
</dbReference>
<reference evidence="5 6" key="1">
    <citation type="submission" date="2021-08" db="EMBL/GenBank/DDBJ databases">
        <title>Comparative Genomics Analysis of the Genus Qipengyuania Reveals Extensive Genetic Diversity and Metabolic Versatility, Including the Description of Fifteen Novel Species.</title>
        <authorList>
            <person name="Liu Y."/>
        </authorList>
    </citation>
    <scope>NUCLEOTIDE SEQUENCE [LARGE SCALE GENOMIC DNA]</scope>
    <source>
        <strain evidence="5 6">1NDH17</strain>
    </source>
</reference>
<evidence type="ECO:0000259" key="4">
    <source>
        <dbReference type="Pfam" id="PF00535"/>
    </source>
</evidence>
<dbReference type="InterPro" id="IPR001173">
    <property type="entry name" value="Glyco_trans_2-like"/>
</dbReference>
<dbReference type="GO" id="GO:0016757">
    <property type="term" value="F:glycosyltransferase activity"/>
    <property type="evidence" value="ECO:0007669"/>
    <property type="project" value="UniProtKB-KW"/>
</dbReference>
<protein>
    <submittedName>
        <fullName evidence="5">Glycosyltransferase</fullName>
        <ecNumber evidence="5">2.4.-.-</ecNumber>
    </submittedName>
</protein>
<evidence type="ECO:0000256" key="3">
    <source>
        <dbReference type="ARBA" id="ARBA00022679"/>
    </source>
</evidence>
<dbReference type="Proteomes" id="UP000783253">
    <property type="component" value="Unassembled WGS sequence"/>
</dbReference>
<organism evidence="5 6">
    <name type="scientific">Qipengyuania polymorpha</name>
    <dbReference type="NCBI Taxonomy" id="2867234"/>
    <lineage>
        <taxon>Bacteria</taxon>
        <taxon>Pseudomonadati</taxon>
        <taxon>Pseudomonadota</taxon>
        <taxon>Alphaproteobacteria</taxon>
        <taxon>Sphingomonadales</taxon>
        <taxon>Erythrobacteraceae</taxon>
        <taxon>Qipengyuania</taxon>
    </lineage>
</organism>
<dbReference type="InterPro" id="IPR029044">
    <property type="entry name" value="Nucleotide-diphossugar_trans"/>
</dbReference>
<name>A0ABS7IZD9_9SPHN</name>
<evidence type="ECO:0000313" key="6">
    <source>
        <dbReference type="Proteomes" id="UP000783253"/>
    </source>
</evidence>
<dbReference type="PANTHER" id="PTHR43179">
    <property type="entry name" value="RHAMNOSYLTRANSFERASE WBBL"/>
    <property type="match status" value="1"/>
</dbReference>